<evidence type="ECO:0000313" key="3">
    <source>
        <dbReference type="Proteomes" id="UP000823775"/>
    </source>
</evidence>
<feature type="region of interest" description="Disordered" evidence="1">
    <location>
        <begin position="90"/>
        <end position="111"/>
    </location>
</feature>
<accession>A0ABS8RP16</accession>
<evidence type="ECO:0000313" key="2">
    <source>
        <dbReference type="EMBL" id="MCD7448549.1"/>
    </source>
</evidence>
<name>A0ABS8RP16_DATST</name>
<reference evidence="2 3" key="1">
    <citation type="journal article" date="2021" name="BMC Genomics">
        <title>Datura genome reveals duplications of psychoactive alkaloid biosynthetic genes and high mutation rate following tissue culture.</title>
        <authorList>
            <person name="Rajewski A."/>
            <person name="Carter-House D."/>
            <person name="Stajich J."/>
            <person name="Litt A."/>
        </authorList>
    </citation>
    <scope>NUCLEOTIDE SEQUENCE [LARGE SCALE GENOMIC DNA]</scope>
    <source>
        <strain evidence="2">AR-01</strain>
    </source>
</reference>
<protein>
    <submittedName>
        <fullName evidence="2">Uncharacterized protein</fullName>
    </submittedName>
</protein>
<organism evidence="2 3">
    <name type="scientific">Datura stramonium</name>
    <name type="common">Jimsonweed</name>
    <name type="synonym">Common thornapple</name>
    <dbReference type="NCBI Taxonomy" id="4076"/>
    <lineage>
        <taxon>Eukaryota</taxon>
        <taxon>Viridiplantae</taxon>
        <taxon>Streptophyta</taxon>
        <taxon>Embryophyta</taxon>
        <taxon>Tracheophyta</taxon>
        <taxon>Spermatophyta</taxon>
        <taxon>Magnoliopsida</taxon>
        <taxon>eudicotyledons</taxon>
        <taxon>Gunneridae</taxon>
        <taxon>Pentapetalae</taxon>
        <taxon>asterids</taxon>
        <taxon>lamiids</taxon>
        <taxon>Solanales</taxon>
        <taxon>Solanaceae</taxon>
        <taxon>Solanoideae</taxon>
        <taxon>Datureae</taxon>
        <taxon>Datura</taxon>
    </lineage>
</organism>
<sequence length="111" mass="11551">MARFVFGFTKTAIMLLNGRDKGPKGTRCGYGWVGAAGSGGLLAVPVTGKMGRRERGRSADIGLGAVVAIRGLWSDGGDYVKREMEEMERGRPGLTGVYGGSPRSGGLTGSQ</sequence>
<proteinExistence type="predicted"/>
<gene>
    <name evidence="2" type="ORF">HAX54_044153</name>
</gene>
<dbReference type="Proteomes" id="UP000823775">
    <property type="component" value="Unassembled WGS sequence"/>
</dbReference>
<dbReference type="EMBL" id="JACEIK010000067">
    <property type="protein sequence ID" value="MCD7448549.1"/>
    <property type="molecule type" value="Genomic_DNA"/>
</dbReference>
<evidence type="ECO:0000256" key="1">
    <source>
        <dbReference type="SAM" id="MobiDB-lite"/>
    </source>
</evidence>
<comment type="caution">
    <text evidence="2">The sequence shown here is derived from an EMBL/GenBank/DDBJ whole genome shotgun (WGS) entry which is preliminary data.</text>
</comment>
<keyword evidence="3" id="KW-1185">Reference proteome</keyword>
<feature type="compositionally biased region" description="Gly residues" evidence="1">
    <location>
        <begin position="96"/>
        <end position="111"/>
    </location>
</feature>